<keyword evidence="3" id="KW-1185">Reference proteome</keyword>
<name>A0A8T0DDR8_9TREM</name>
<organism evidence="2 3">
    <name type="scientific">Paragonimus westermani</name>
    <dbReference type="NCBI Taxonomy" id="34504"/>
    <lineage>
        <taxon>Eukaryota</taxon>
        <taxon>Metazoa</taxon>
        <taxon>Spiralia</taxon>
        <taxon>Lophotrochozoa</taxon>
        <taxon>Platyhelminthes</taxon>
        <taxon>Trematoda</taxon>
        <taxon>Digenea</taxon>
        <taxon>Plagiorchiida</taxon>
        <taxon>Troglotremata</taxon>
        <taxon>Troglotrematidae</taxon>
        <taxon>Paragonimus</taxon>
    </lineage>
</organism>
<sequence length="354" mass="39249">MNAHLRSSDSWRISPFQPSRLLSVPPLLAGTSQCDQGSQTDLLYMEQLNGDNEEHDNDLQLLVQARPTAGQTDGLDLTDDDHLNGNFQRQYNTVELIKSSSLPKEAGRSSTYKAVKSRRKDMKMHRIPPIRNRNKKRAKMRKSRAVHTVARNLCRLMHQVSNLNNLLCTKPRVLNNTSNSYIKELRTVNTLTKVETLNGSLNQYSTRSLTPMCKTVVPNSVVHNNGTNKHTIVDAVKEDNLQSTGNIQSQQIDSAESEISQSCLTISIPEASLSSTLDSDVKALVDTDLGDSIQSVADSELKSTGSSCEFEDSLVDKTGSNQGVNGKKQWAGFTQHQSESETSSDFEDSLKEPR</sequence>
<gene>
    <name evidence="2" type="ORF">P879_01859</name>
</gene>
<dbReference type="EMBL" id="JTDF01005789">
    <property type="protein sequence ID" value="KAF8565965.1"/>
    <property type="molecule type" value="Genomic_DNA"/>
</dbReference>
<dbReference type="OrthoDB" id="10493930at2759"/>
<feature type="region of interest" description="Disordered" evidence="1">
    <location>
        <begin position="307"/>
        <end position="354"/>
    </location>
</feature>
<evidence type="ECO:0000313" key="2">
    <source>
        <dbReference type="EMBL" id="KAF8565965.1"/>
    </source>
</evidence>
<reference evidence="2 3" key="1">
    <citation type="submission" date="2019-07" db="EMBL/GenBank/DDBJ databases">
        <title>Annotation for the trematode Paragonimus westermani.</title>
        <authorList>
            <person name="Choi Y.-J."/>
        </authorList>
    </citation>
    <scope>NUCLEOTIDE SEQUENCE [LARGE SCALE GENOMIC DNA]</scope>
    <source>
        <strain evidence="2">180907_Pwestermani</strain>
    </source>
</reference>
<dbReference type="Proteomes" id="UP000699462">
    <property type="component" value="Unassembled WGS sequence"/>
</dbReference>
<evidence type="ECO:0000313" key="3">
    <source>
        <dbReference type="Proteomes" id="UP000699462"/>
    </source>
</evidence>
<proteinExistence type="predicted"/>
<accession>A0A8T0DDR8</accession>
<evidence type="ECO:0000256" key="1">
    <source>
        <dbReference type="SAM" id="MobiDB-lite"/>
    </source>
</evidence>
<dbReference type="AlphaFoldDB" id="A0A8T0DDR8"/>
<protein>
    <submittedName>
        <fullName evidence="2">Uncharacterized protein</fullName>
    </submittedName>
</protein>
<comment type="caution">
    <text evidence="2">The sequence shown here is derived from an EMBL/GenBank/DDBJ whole genome shotgun (WGS) entry which is preliminary data.</text>
</comment>